<evidence type="ECO:0000256" key="1">
    <source>
        <dbReference type="SAM" id="MobiDB-lite"/>
    </source>
</evidence>
<reference evidence="2" key="1">
    <citation type="submission" date="2020-06" db="EMBL/GenBank/DDBJ databases">
        <authorList>
            <person name="Li T."/>
            <person name="Hu X."/>
            <person name="Zhang T."/>
            <person name="Song X."/>
            <person name="Zhang H."/>
            <person name="Dai N."/>
            <person name="Sheng W."/>
            <person name="Hou X."/>
            <person name="Wei L."/>
        </authorList>
    </citation>
    <scope>NUCLEOTIDE SEQUENCE</scope>
    <source>
        <strain evidence="2">G02</strain>
        <tissue evidence="2">Leaf</tissue>
    </source>
</reference>
<reference evidence="2" key="2">
    <citation type="journal article" date="2024" name="Plant">
        <title>Genomic evolution and insights into agronomic trait innovations of Sesamum species.</title>
        <authorList>
            <person name="Miao H."/>
            <person name="Wang L."/>
            <person name="Qu L."/>
            <person name="Liu H."/>
            <person name="Sun Y."/>
            <person name="Le M."/>
            <person name="Wang Q."/>
            <person name="Wei S."/>
            <person name="Zheng Y."/>
            <person name="Lin W."/>
            <person name="Duan Y."/>
            <person name="Cao H."/>
            <person name="Xiong S."/>
            <person name="Wang X."/>
            <person name="Wei L."/>
            <person name="Li C."/>
            <person name="Ma Q."/>
            <person name="Ju M."/>
            <person name="Zhao R."/>
            <person name="Li G."/>
            <person name="Mu C."/>
            <person name="Tian Q."/>
            <person name="Mei H."/>
            <person name="Zhang T."/>
            <person name="Gao T."/>
            <person name="Zhang H."/>
        </authorList>
    </citation>
    <scope>NUCLEOTIDE SEQUENCE</scope>
    <source>
        <strain evidence="2">G02</strain>
    </source>
</reference>
<dbReference type="EMBL" id="JACGWJ010000018">
    <property type="protein sequence ID" value="KAL0349718.1"/>
    <property type="molecule type" value="Genomic_DNA"/>
</dbReference>
<gene>
    <name evidence="2" type="ORF">Sradi_4121000</name>
</gene>
<name>A0AAW2P3U2_SESRA</name>
<feature type="region of interest" description="Disordered" evidence="1">
    <location>
        <begin position="1"/>
        <end position="76"/>
    </location>
</feature>
<feature type="compositionally biased region" description="Acidic residues" evidence="1">
    <location>
        <begin position="22"/>
        <end position="61"/>
    </location>
</feature>
<comment type="caution">
    <text evidence="2">The sequence shown here is derived from an EMBL/GenBank/DDBJ whole genome shotgun (WGS) entry which is preliminary data.</text>
</comment>
<proteinExistence type="predicted"/>
<evidence type="ECO:0000313" key="2">
    <source>
        <dbReference type="EMBL" id="KAL0349718.1"/>
    </source>
</evidence>
<dbReference type="AlphaFoldDB" id="A0AAW2P3U2"/>
<accession>A0AAW2P3U2</accession>
<organism evidence="2">
    <name type="scientific">Sesamum radiatum</name>
    <name type="common">Black benniseed</name>
    <dbReference type="NCBI Taxonomy" id="300843"/>
    <lineage>
        <taxon>Eukaryota</taxon>
        <taxon>Viridiplantae</taxon>
        <taxon>Streptophyta</taxon>
        <taxon>Embryophyta</taxon>
        <taxon>Tracheophyta</taxon>
        <taxon>Spermatophyta</taxon>
        <taxon>Magnoliopsida</taxon>
        <taxon>eudicotyledons</taxon>
        <taxon>Gunneridae</taxon>
        <taxon>Pentapetalae</taxon>
        <taxon>asterids</taxon>
        <taxon>lamiids</taxon>
        <taxon>Lamiales</taxon>
        <taxon>Pedaliaceae</taxon>
        <taxon>Sesamum</taxon>
    </lineage>
</organism>
<protein>
    <submittedName>
        <fullName evidence="2">Uncharacterized protein</fullName>
    </submittedName>
</protein>
<sequence>MFQSGWRRSLRQATTTAHCLINEEDVMDEGDEVSEEADEIHEGDEGDDGDEGGDEDDEMDLGEDKGEGSSLGEEEIDAPFIGGLGVQQLEQFRCRSADSGFPHPLFLFYLYPHPHKLFPFSA</sequence>